<sequence>MIVMTGTKRVLDMPDKCEDDQQSGNKSRQRSEPYCERENRSCMKEYSCENKSGTGDQSISLGGEIEIDLNVQDSQTFLRQLAALCNGYNKQVRGVVAQPTVVDNRRNDEYQVNVCSEASSSELACFEQYHSPTDCTCTKISSDCSDDKQVVDVKKSQKCYKRQEKRFKRERKCLQKNCENKGKKIIKEYKLKERIRLKEDRMNYKILKRDLERELKDRKCCMKERLKREKTRINQKKIEEQHKLLLLKDKIQKKCKAIKYMVNSNDSICFSKNCQRKC</sequence>
<dbReference type="EMBL" id="HBUF01618992">
    <property type="protein sequence ID" value="CAG6780564.1"/>
    <property type="molecule type" value="Transcribed_RNA"/>
</dbReference>
<organism evidence="3">
    <name type="scientific">Cacopsylla melanoneura</name>
    <dbReference type="NCBI Taxonomy" id="428564"/>
    <lineage>
        <taxon>Eukaryota</taxon>
        <taxon>Metazoa</taxon>
        <taxon>Ecdysozoa</taxon>
        <taxon>Arthropoda</taxon>
        <taxon>Hexapoda</taxon>
        <taxon>Insecta</taxon>
        <taxon>Pterygota</taxon>
        <taxon>Neoptera</taxon>
        <taxon>Paraneoptera</taxon>
        <taxon>Hemiptera</taxon>
        <taxon>Sternorrhyncha</taxon>
        <taxon>Psylloidea</taxon>
        <taxon>Psyllidae</taxon>
        <taxon>Psyllinae</taxon>
        <taxon>Cacopsylla</taxon>
    </lineage>
</organism>
<name>A0A8D9BCD6_9HEMI</name>
<keyword evidence="1" id="KW-0175">Coiled coil</keyword>
<feature type="region of interest" description="Disordered" evidence="2">
    <location>
        <begin position="1"/>
        <end position="37"/>
    </location>
</feature>
<evidence type="ECO:0000256" key="2">
    <source>
        <dbReference type="SAM" id="MobiDB-lite"/>
    </source>
</evidence>
<evidence type="ECO:0000313" key="3">
    <source>
        <dbReference type="EMBL" id="CAG6780564.1"/>
    </source>
</evidence>
<dbReference type="AlphaFoldDB" id="A0A8D9BCD6"/>
<proteinExistence type="predicted"/>
<accession>A0A8D9BCD6</accession>
<reference evidence="3" key="1">
    <citation type="submission" date="2021-05" db="EMBL/GenBank/DDBJ databases">
        <authorList>
            <person name="Alioto T."/>
            <person name="Alioto T."/>
            <person name="Gomez Garrido J."/>
        </authorList>
    </citation>
    <scope>NUCLEOTIDE SEQUENCE</scope>
</reference>
<evidence type="ECO:0000256" key="1">
    <source>
        <dbReference type="SAM" id="Coils"/>
    </source>
</evidence>
<protein>
    <submittedName>
        <fullName evidence="3">Uncharacterized protein</fullName>
    </submittedName>
</protein>
<feature type="coiled-coil region" evidence="1">
    <location>
        <begin position="194"/>
        <end position="243"/>
    </location>
</feature>